<feature type="domain" description="C2H2-type" evidence="13">
    <location>
        <begin position="166"/>
        <end position="193"/>
    </location>
</feature>
<feature type="domain" description="C2H2-type" evidence="13">
    <location>
        <begin position="416"/>
        <end position="443"/>
    </location>
</feature>
<feature type="domain" description="C2H2-type" evidence="13">
    <location>
        <begin position="304"/>
        <end position="331"/>
    </location>
</feature>
<feature type="domain" description="C2H2-type" evidence="13">
    <location>
        <begin position="360"/>
        <end position="387"/>
    </location>
</feature>
<dbReference type="FunFam" id="3.30.160.60:FF:002254">
    <property type="entry name" value="Zinc finger protein 540"/>
    <property type="match status" value="2"/>
</dbReference>
<feature type="domain" description="C2H2-type" evidence="13">
    <location>
        <begin position="472"/>
        <end position="499"/>
    </location>
</feature>
<comment type="subcellular location">
    <subcellularLocation>
        <location evidence="1">Nucleus</location>
    </subcellularLocation>
</comment>
<feature type="domain" description="C2H2-type" evidence="13">
    <location>
        <begin position="332"/>
        <end position="359"/>
    </location>
</feature>
<feature type="domain" description="C2H2-type" evidence="13">
    <location>
        <begin position="584"/>
        <end position="611"/>
    </location>
</feature>
<dbReference type="SUPFAM" id="SSF57667">
    <property type="entry name" value="beta-beta-alpha zinc fingers"/>
    <property type="match status" value="9"/>
</dbReference>
<dbReference type="Proteomes" id="UP000028990">
    <property type="component" value="Unassembled WGS sequence"/>
</dbReference>
<dbReference type="AlphaFoldDB" id="A0A091DZD0"/>
<feature type="domain" description="C2H2-type" evidence="13">
    <location>
        <begin position="528"/>
        <end position="555"/>
    </location>
</feature>
<dbReference type="GO" id="GO:0005654">
    <property type="term" value="C:nucleoplasm"/>
    <property type="evidence" value="ECO:0007669"/>
    <property type="project" value="UniProtKB-ARBA"/>
</dbReference>
<evidence type="ECO:0000256" key="11">
    <source>
        <dbReference type="PROSITE-ProRule" id="PRU00042"/>
    </source>
</evidence>
<evidence type="ECO:0000256" key="7">
    <source>
        <dbReference type="ARBA" id="ARBA00023015"/>
    </source>
</evidence>
<dbReference type="PANTHER" id="PTHR24390:SF159">
    <property type="entry name" value="GROWTH FACTOR INDEPENDENT 1 TRANSCRIPTIONAL REPRESSOR"/>
    <property type="match status" value="1"/>
</dbReference>
<proteinExistence type="inferred from homology"/>
<keyword evidence="9" id="KW-0804">Transcription</keyword>
<dbReference type="FunFam" id="3.30.160.60:FF:000348">
    <property type="entry name" value="zinc finger protein 260"/>
    <property type="match status" value="1"/>
</dbReference>
<evidence type="ECO:0000256" key="12">
    <source>
        <dbReference type="SAM" id="MobiDB-lite"/>
    </source>
</evidence>
<dbReference type="PROSITE" id="PS50157">
    <property type="entry name" value="ZINC_FINGER_C2H2_2"/>
    <property type="match status" value="14"/>
</dbReference>
<dbReference type="GO" id="GO:0000978">
    <property type="term" value="F:RNA polymerase II cis-regulatory region sequence-specific DNA binding"/>
    <property type="evidence" value="ECO:0007669"/>
    <property type="project" value="TreeGrafter"/>
</dbReference>
<keyword evidence="10" id="KW-0539">Nucleus</keyword>
<evidence type="ECO:0000256" key="4">
    <source>
        <dbReference type="ARBA" id="ARBA00022737"/>
    </source>
</evidence>
<evidence type="ECO:0000259" key="13">
    <source>
        <dbReference type="PROSITE" id="PS50157"/>
    </source>
</evidence>
<feature type="domain" description="C2H2-type" evidence="13">
    <location>
        <begin position="388"/>
        <end position="415"/>
    </location>
</feature>
<keyword evidence="6" id="KW-0862">Zinc</keyword>
<keyword evidence="15" id="KW-1185">Reference proteome</keyword>
<protein>
    <submittedName>
        <fullName evidence="14">Zinc finger protein 132</fullName>
    </submittedName>
</protein>
<feature type="domain" description="C2H2-type" evidence="13">
    <location>
        <begin position="138"/>
        <end position="165"/>
    </location>
</feature>
<feature type="domain" description="C2H2-type" evidence="13">
    <location>
        <begin position="444"/>
        <end position="471"/>
    </location>
</feature>
<dbReference type="FunFam" id="3.30.160.60:FF:001498">
    <property type="entry name" value="Zinc finger protein 404"/>
    <property type="match status" value="1"/>
</dbReference>
<name>A0A091DZD0_FUKDA</name>
<keyword evidence="5 11" id="KW-0863">Zinc-finger</keyword>
<keyword evidence="4" id="KW-0677">Repeat</keyword>
<evidence type="ECO:0000256" key="9">
    <source>
        <dbReference type="ARBA" id="ARBA00023163"/>
    </source>
</evidence>
<evidence type="ECO:0000256" key="6">
    <source>
        <dbReference type="ARBA" id="ARBA00022833"/>
    </source>
</evidence>
<dbReference type="InterPro" id="IPR036236">
    <property type="entry name" value="Znf_C2H2_sf"/>
</dbReference>
<sequence>MSSWTNHSTGRFTSGSAPWHTAQTVALRAWAHFLTKKSRTWHRLVVIAQRSAAPHGSCSRGPGSGLTASKSVASQLEQGKEPWVLNRVDLSPATKESQRKPWPGCWHGAEEASPGQGVSRGSFWFGTPVAGPSIEKTSTCDMCGPVLKDILLLAEHERTRYGQKPYICGACGQGFWITVNLHDLQKEHSSEKTFLCREGRKHTLEGYDVQHQVPRKGKQCRIPEHRMALPPSSSHGPQHGIHTMQKPFRCGDCGKSFLKAFALLDHLMAHPKERPLQFPAGGNVPKENSIHINFQQFPTDQTSHVCKECGKVFSHMFKLRLHQKVHTGKSHHTCSKCGKAFTRKHSLIQHQRIHTGERPYECGQCGKSFTRSFHVVRHQKVHSTEKPYECGQCRRVFSCVSNFTEHQKIHSGVRPYECKECGKAFINSSHLVRHQKVHNTQRPFECSECGKAFRQTSKLILHQRSHTGERPYKCNQCGKAFSCLSNLVPHQRIHTGEKPYECSQCGKAFSQSSALIQHQKVHTRERPYECSECGKAFSYSSNLVKHRKVHSGNRPYECRQCGKAFSESSVLSQHQRVHTGEKPYECNQCGKAFRYSSNLSKHQKGHIGKEPSKCSGQGSIFSQNSRVFQHKKGHGNKRP</sequence>
<evidence type="ECO:0000313" key="14">
    <source>
        <dbReference type="EMBL" id="KFO36447.1"/>
    </source>
</evidence>
<dbReference type="GO" id="GO:0008270">
    <property type="term" value="F:zinc ion binding"/>
    <property type="evidence" value="ECO:0007669"/>
    <property type="project" value="UniProtKB-KW"/>
</dbReference>
<feature type="domain" description="C2H2-type" evidence="13">
    <location>
        <begin position="556"/>
        <end position="583"/>
    </location>
</feature>
<dbReference type="STRING" id="885580.ENSFDAP00000015458"/>
<keyword evidence="8" id="KW-0238">DNA-binding</keyword>
<organism evidence="14 15">
    <name type="scientific">Fukomys damarensis</name>
    <name type="common">Damaraland mole rat</name>
    <name type="synonym">Cryptomys damarensis</name>
    <dbReference type="NCBI Taxonomy" id="885580"/>
    <lineage>
        <taxon>Eukaryota</taxon>
        <taxon>Metazoa</taxon>
        <taxon>Chordata</taxon>
        <taxon>Craniata</taxon>
        <taxon>Vertebrata</taxon>
        <taxon>Euteleostomi</taxon>
        <taxon>Mammalia</taxon>
        <taxon>Eutheria</taxon>
        <taxon>Euarchontoglires</taxon>
        <taxon>Glires</taxon>
        <taxon>Rodentia</taxon>
        <taxon>Hystricomorpha</taxon>
        <taxon>Bathyergidae</taxon>
        <taxon>Fukomys</taxon>
    </lineage>
</organism>
<dbReference type="GO" id="GO:0006357">
    <property type="term" value="P:regulation of transcription by RNA polymerase II"/>
    <property type="evidence" value="ECO:0007669"/>
    <property type="project" value="TreeGrafter"/>
</dbReference>
<evidence type="ECO:0000256" key="3">
    <source>
        <dbReference type="ARBA" id="ARBA00022723"/>
    </source>
</evidence>
<dbReference type="FunFam" id="3.30.160.60:FF:000914">
    <property type="entry name" value="Zinc finger protein 16"/>
    <property type="match status" value="1"/>
</dbReference>
<dbReference type="InterPro" id="IPR013087">
    <property type="entry name" value="Znf_C2H2_type"/>
</dbReference>
<gene>
    <name evidence="14" type="ORF">H920_02074</name>
</gene>
<dbReference type="GO" id="GO:0003700">
    <property type="term" value="F:DNA-binding transcription factor activity"/>
    <property type="evidence" value="ECO:0007669"/>
    <property type="project" value="TreeGrafter"/>
</dbReference>
<dbReference type="PROSITE" id="PS00028">
    <property type="entry name" value="ZINC_FINGER_C2H2_1"/>
    <property type="match status" value="12"/>
</dbReference>
<dbReference type="FunFam" id="3.30.160.60:FF:000098">
    <property type="entry name" value="Zinc finger protein 614"/>
    <property type="match status" value="1"/>
</dbReference>
<reference evidence="14 15" key="1">
    <citation type="submission" date="2013-11" db="EMBL/GenBank/DDBJ databases">
        <title>The Damaraland mole rat (Fukomys damarensis) genome and evolution of African mole rats.</title>
        <authorList>
            <person name="Gladyshev V.N."/>
            <person name="Fang X."/>
        </authorList>
    </citation>
    <scope>NUCLEOTIDE SEQUENCE [LARGE SCALE GENOMIC DNA]</scope>
    <source>
        <tissue evidence="14">Liver</tissue>
    </source>
</reference>
<keyword evidence="7" id="KW-0805">Transcription regulation</keyword>
<dbReference type="FunFam" id="3.30.160.60:FF:000187">
    <property type="entry name" value="zinc finger protein 37 homolog"/>
    <property type="match status" value="1"/>
</dbReference>
<dbReference type="FunFam" id="3.30.160.60:FF:001157">
    <property type="entry name" value="Zinc finger protein 793"/>
    <property type="match status" value="1"/>
</dbReference>
<accession>A0A091DZD0</accession>
<evidence type="ECO:0000256" key="2">
    <source>
        <dbReference type="ARBA" id="ARBA00006991"/>
    </source>
</evidence>
<evidence type="ECO:0000256" key="10">
    <source>
        <dbReference type="ARBA" id="ARBA00023242"/>
    </source>
</evidence>
<feature type="region of interest" description="Disordered" evidence="12">
    <location>
        <begin position="600"/>
        <end position="620"/>
    </location>
</feature>
<comment type="similarity">
    <text evidence="2">Belongs to the krueppel C2H2-type zinc-finger protein family.</text>
</comment>
<dbReference type="eggNOG" id="KOG1721">
    <property type="taxonomic scope" value="Eukaryota"/>
</dbReference>
<dbReference type="Gene3D" id="3.30.160.60">
    <property type="entry name" value="Classic Zinc Finger"/>
    <property type="match status" value="13"/>
</dbReference>
<evidence type="ECO:0000256" key="8">
    <source>
        <dbReference type="ARBA" id="ARBA00023125"/>
    </source>
</evidence>
<dbReference type="FunFam" id="3.30.160.60:FF:000295">
    <property type="entry name" value="zinc finger protein 19"/>
    <property type="match status" value="2"/>
</dbReference>
<dbReference type="PANTHER" id="PTHR24390">
    <property type="entry name" value="ZINC FINGER PROTEIN"/>
    <property type="match status" value="1"/>
</dbReference>
<evidence type="ECO:0000313" key="15">
    <source>
        <dbReference type="Proteomes" id="UP000028990"/>
    </source>
</evidence>
<feature type="region of interest" description="Disordered" evidence="12">
    <location>
        <begin position="52"/>
        <end position="71"/>
    </location>
</feature>
<evidence type="ECO:0000256" key="5">
    <source>
        <dbReference type="ARBA" id="ARBA00022771"/>
    </source>
</evidence>
<feature type="domain" description="C2H2-type" evidence="13">
    <location>
        <begin position="248"/>
        <end position="275"/>
    </location>
</feature>
<keyword evidence="3" id="KW-0479">Metal-binding</keyword>
<evidence type="ECO:0000256" key="1">
    <source>
        <dbReference type="ARBA" id="ARBA00004123"/>
    </source>
</evidence>
<dbReference type="FunFam" id="3.30.160.60:FF:000012">
    <property type="entry name" value="RB-associated KRAB zinc finger protein-like"/>
    <property type="match status" value="1"/>
</dbReference>
<dbReference type="SMART" id="SM00355">
    <property type="entry name" value="ZnF_C2H2"/>
    <property type="match status" value="12"/>
</dbReference>
<dbReference type="Pfam" id="PF00096">
    <property type="entry name" value="zf-C2H2"/>
    <property type="match status" value="10"/>
</dbReference>
<dbReference type="EMBL" id="KN121407">
    <property type="protein sequence ID" value="KFO36447.1"/>
    <property type="molecule type" value="Genomic_DNA"/>
</dbReference>
<feature type="domain" description="C2H2-type" evidence="13">
    <location>
        <begin position="500"/>
        <end position="527"/>
    </location>
</feature>